<evidence type="ECO:0000313" key="6">
    <source>
        <dbReference type="Proteomes" id="UP000284543"/>
    </source>
</evidence>
<evidence type="ECO:0000256" key="1">
    <source>
        <dbReference type="ARBA" id="ARBA00023015"/>
    </source>
</evidence>
<dbReference type="InterPro" id="IPR036388">
    <property type="entry name" value="WH-like_DNA-bd_sf"/>
</dbReference>
<dbReference type="Proteomes" id="UP000284543">
    <property type="component" value="Unassembled WGS sequence"/>
</dbReference>
<organism evidence="5 6">
    <name type="scientific">Enterocloster bolteae</name>
    <dbReference type="NCBI Taxonomy" id="208479"/>
    <lineage>
        <taxon>Bacteria</taxon>
        <taxon>Bacillati</taxon>
        <taxon>Bacillota</taxon>
        <taxon>Clostridia</taxon>
        <taxon>Lachnospirales</taxon>
        <taxon>Lachnospiraceae</taxon>
        <taxon>Enterocloster</taxon>
    </lineage>
</organism>
<dbReference type="PROSITE" id="PS50995">
    <property type="entry name" value="HTH_MARR_2"/>
    <property type="match status" value="1"/>
</dbReference>
<dbReference type="EMBL" id="QRZM01000008">
    <property type="protein sequence ID" value="RGV74005.1"/>
    <property type="molecule type" value="Genomic_DNA"/>
</dbReference>
<dbReference type="PANTHER" id="PTHR33164">
    <property type="entry name" value="TRANSCRIPTIONAL REGULATOR, MARR FAMILY"/>
    <property type="match status" value="1"/>
</dbReference>
<feature type="domain" description="HTH marR-type" evidence="4">
    <location>
        <begin position="4"/>
        <end position="138"/>
    </location>
</feature>
<dbReference type="RefSeq" id="WP_118019118.1">
    <property type="nucleotide sequence ID" value="NZ_CAUHGS010000008.1"/>
</dbReference>
<comment type="caution">
    <text evidence="5">The sequence shown here is derived from an EMBL/GenBank/DDBJ whole genome shotgun (WGS) entry which is preliminary data.</text>
</comment>
<evidence type="ECO:0000256" key="3">
    <source>
        <dbReference type="ARBA" id="ARBA00023163"/>
    </source>
</evidence>
<dbReference type="SUPFAM" id="SSF46785">
    <property type="entry name" value="Winged helix' DNA-binding domain"/>
    <property type="match status" value="1"/>
</dbReference>
<gene>
    <name evidence="5" type="ORF">DWW02_18575</name>
</gene>
<dbReference type="GO" id="GO:0003677">
    <property type="term" value="F:DNA binding"/>
    <property type="evidence" value="ECO:0007669"/>
    <property type="project" value="UniProtKB-KW"/>
</dbReference>
<keyword evidence="1" id="KW-0805">Transcription regulation</keyword>
<dbReference type="PROSITE" id="PS01117">
    <property type="entry name" value="HTH_MARR_1"/>
    <property type="match status" value="1"/>
</dbReference>
<dbReference type="InterPro" id="IPR023187">
    <property type="entry name" value="Tscrpt_reg_MarR-type_CS"/>
</dbReference>
<proteinExistence type="predicted"/>
<dbReference type="PANTHER" id="PTHR33164:SF43">
    <property type="entry name" value="HTH-TYPE TRANSCRIPTIONAL REPRESSOR YETL"/>
    <property type="match status" value="1"/>
</dbReference>
<dbReference type="SMART" id="SM00347">
    <property type="entry name" value="HTH_MARR"/>
    <property type="match status" value="1"/>
</dbReference>
<accession>A0A412Z264</accession>
<evidence type="ECO:0000313" key="5">
    <source>
        <dbReference type="EMBL" id="RGV74005.1"/>
    </source>
</evidence>
<dbReference type="InterPro" id="IPR036390">
    <property type="entry name" value="WH_DNA-bd_sf"/>
</dbReference>
<reference evidence="5 6" key="1">
    <citation type="submission" date="2018-08" db="EMBL/GenBank/DDBJ databases">
        <title>A genome reference for cultivated species of the human gut microbiota.</title>
        <authorList>
            <person name="Zou Y."/>
            <person name="Xue W."/>
            <person name="Luo G."/>
        </authorList>
    </citation>
    <scope>NUCLEOTIDE SEQUENCE [LARGE SCALE GENOMIC DNA]</scope>
    <source>
        <strain evidence="5 6">AF14-18</strain>
    </source>
</reference>
<dbReference type="InterPro" id="IPR000835">
    <property type="entry name" value="HTH_MarR-typ"/>
</dbReference>
<dbReference type="PRINTS" id="PR00598">
    <property type="entry name" value="HTHMARR"/>
</dbReference>
<dbReference type="GO" id="GO:0006950">
    <property type="term" value="P:response to stress"/>
    <property type="evidence" value="ECO:0007669"/>
    <property type="project" value="TreeGrafter"/>
</dbReference>
<protein>
    <submittedName>
        <fullName evidence="5">MarR family transcriptional regulator</fullName>
    </submittedName>
</protein>
<sequence>MIAQNSCGACIKQIHDALEKNANNVLRHQDLTMAQVGVLLALSGAPDYQLTLKELEHALHVAQSTAAGIVARLEQKGFLEGFGDPSDRRVKMVRLTPAGIECCCEAEDNMKRAERMLLSGLTETEQGILGSLLRKVRDSLI</sequence>
<name>A0A412Z264_9FIRM</name>
<evidence type="ECO:0000259" key="4">
    <source>
        <dbReference type="PROSITE" id="PS50995"/>
    </source>
</evidence>
<evidence type="ECO:0000256" key="2">
    <source>
        <dbReference type="ARBA" id="ARBA00023125"/>
    </source>
</evidence>
<keyword evidence="3" id="KW-0804">Transcription</keyword>
<dbReference type="InterPro" id="IPR039422">
    <property type="entry name" value="MarR/SlyA-like"/>
</dbReference>
<dbReference type="GO" id="GO:0003700">
    <property type="term" value="F:DNA-binding transcription factor activity"/>
    <property type="evidence" value="ECO:0007669"/>
    <property type="project" value="InterPro"/>
</dbReference>
<dbReference type="Pfam" id="PF12802">
    <property type="entry name" value="MarR_2"/>
    <property type="match status" value="1"/>
</dbReference>
<dbReference type="AlphaFoldDB" id="A0A412Z264"/>
<dbReference type="Gene3D" id="1.10.10.10">
    <property type="entry name" value="Winged helix-like DNA-binding domain superfamily/Winged helix DNA-binding domain"/>
    <property type="match status" value="1"/>
</dbReference>
<keyword evidence="2" id="KW-0238">DNA-binding</keyword>